<feature type="signal peptide" evidence="1">
    <location>
        <begin position="1"/>
        <end position="19"/>
    </location>
</feature>
<name>A0A6A2X9C0_HIBSY</name>
<evidence type="ECO:0000313" key="3">
    <source>
        <dbReference type="Proteomes" id="UP000436088"/>
    </source>
</evidence>
<protein>
    <submittedName>
        <fullName evidence="2">Lysine/histidine transporter</fullName>
    </submittedName>
</protein>
<dbReference type="AlphaFoldDB" id="A0A6A2X9C0"/>
<dbReference type="PANTHER" id="PTHR34564:SF10">
    <property type="entry name" value="HYALURONAN MEDIATED MOTILITY RECEPTOR-LIKE PROTEIN"/>
    <property type="match status" value="1"/>
</dbReference>
<dbReference type="PANTHER" id="PTHR34564">
    <property type="entry name" value="PEPTIDYL-PROLYL CIS-TRANS ISOMERASE G"/>
    <property type="match status" value="1"/>
</dbReference>
<organism evidence="2 3">
    <name type="scientific">Hibiscus syriacus</name>
    <name type="common">Rose of Sharon</name>
    <dbReference type="NCBI Taxonomy" id="106335"/>
    <lineage>
        <taxon>Eukaryota</taxon>
        <taxon>Viridiplantae</taxon>
        <taxon>Streptophyta</taxon>
        <taxon>Embryophyta</taxon>
        <taxon>Tracheophyta</taxon>
        <taxon>Spermatophyta</taxon>
        <taxon>Magnoliopsida</taxon>
        <taxon>eudicotyledons</taxon>
        <taxon>Gunneridae</taxon>
        <taxon>Pentapetalae</taxon>
        <taxon>rosids</taxon>
        <taxon>malvids</taxon>
        <taxon>Malvales</taxon>
        <taxon>Malvaceae</taxon>
        <taxon>Malvoideae</taxon>
        <taxon>Hibiscus</taxon>
    </lineage>
</organism>
<keyword evidence="1" id="KW-0732">Signal</keyword>
<evidence type="ECO:0000313" key="2">
    <source>
        <dbReference type="EMBL" id="KAE8671658.1"/>
    </source>
</evidence>
<evidence type="ECO:0000256" key="1">
    <source>
        <dbReference type="SAM" id="SignalP"/>
    </source>
</evidence>
<dbReference type="EMBL" id="VEPZ02001466">
    <property type="protein sequence ID" value="KAE8671658.1"/>
    <property type="molecule type" value="Genomic_DNA"/>
</dbReference>
<feature type="chain" id="PRO_5025574600" evidence="1">
    <location>
        <begin position="20"/>
        <end position="126"/>
    </location>
</feature>
<gene>
    <name evidence="2" type="ORF">F3Y22_tig00111941pilonHSYRG00064</name>
</gene>
<keyword evidence="3" id="KW-1185">Reference proteome</keyword>
<proteinExistence type="predicted"/>
<dbReference type="Proteomes" id="UP000436088">
    <property type="component" value="Unassembled WGS sequence"/>
</dbReference>
<sequence length="126" mass="14997">MSRPWLLVFVVFLVMFTSQFEWKQEFGEEIEPSPTVSLKDQSVSKRHEYVKEKVSHFPQFVLPFNVHFYLVLIRNYELDSWLLLIYSVIHLLPNICWLAKGIIYSSISRICISPKGRVRDSKYCHE</sequence>
<accession>A0A6A2X9C0</accession>
<comment type="caution">
    <text evidence="2">The sequence shown here is derived from an EMBL/GenBank/DDBJ whole genome shotgun (WGS) entry which is preliminary data.</text>
</comment>
<reference evidence="2" key="1">
    <citation type="submission" date="2019-09" db="EMBL/GenBank/DDBJ databases">
        <title>Draft genome information of white flower Hibiscus syriacus.</title>
        <authorList>
            <person name="Kim Y.-M."/>
        </authorList>
    </citation>
    <scope>NUCLEOTIDE SEQUENCE [LARGE SCALE GENOMIC DNA]</scope>
    <source>
        <strain evidence="2">YM2019G1</strain>
    </source>
</reference>